<dbReference type="EMBL" id="MU275862">
    <property type="protein sequence ID" value="KAI0050354.1"/>
    <property type="molecule type" value="Genomic_DNA"/>
</dbReference>
<reference evidence="1" key="1">
    <citation type="submission" date="2021-02" db="EMBL/GenBank/DDBJ databases">
        <authorList>
            <consortium name="DOE Joint Genome Institute"/>
            <person name="Ahrendt S."/>
            <person name="Looney B.P."/>
            <person name="Miyauchi S."/>
            <person name="Morin E."/>
            <person name="Drula E."/>
            <person name="Courty P.E."/>
            <person name="Chicoki N."/>
            <person name="Fauchery L."/>
            <person name="Kohler A."/>
            <person name="Kuo A."/>
            <person name="Labutti K."/>
            <person name="Pangilinan J."/>
            <person name="Lipzen A."/>
            <person name="Riley R."/>
            <person name="Andreopoulos W."/>
            <person name="He G."/>
            <person name="Johnson J."/>
            <person name="Barry K.W."/>
            <person name="Grigoriev I.V."/>
            <person name="Nagy L."/>
            <person name="Hibbett D."/>
            <person name="Henrissat B."/>
            <person name="Matheny P.B."/>
            <person name="Labbe J."/>
            <person name="Martin F."/>
        </authorList>
    </citation>
    <scope>NUCLEOTIDE SEQUENCE</scope>
    <source>
        <strain evidence="1">FP105234-sp</strain>
    </source>
</reference>
<sequence>MLNGTKRDDIHRVHAFWTASADDRLASMRITPTSSARDIGISPHAIIDALDVEAQGARLALCAVLTRRNMFTPIAVLPPEILSAIFEYLALMNSPSSVFGTRYPGGKMPVGVLGWIESATHVCRNWRNVALAYPAVWRRVTFDLGPRWAREQFARAKSAPLVVIQPHIKQEILSDADKMLLEHCSRLQVLKIVRRADPHRDHWVTLEPILSSPAPALEELDLSLEEVGANPPVIKNLFGGCADRLQIIKIHNYNFAWTCFPRSPLTELVILQCYRQPSERPSVQGFAAPHQRPDAFLDFLATLPLLEVLSLHQCLPAHTVYRDGHTVSLPRLTLALLSGRAVDVTAALNHINFPTSTQLILDCISNATTSDECWEIFSLAARLKSGMLAIRALSVSTYHFQSRRGAVQIHAYEKSHSIDQLHYEAEADLSLSHYWHPQNAPIAAHELPLAGMIPLSAVRLMTDTLRLKDLQTLRLHFMCPDWTAEAWKESFGQCTALQQLHVSEHVVAPLIEALVLPPEYPDAAAGPEAKMQPSSPCFVLFPALETLVLSTADLKGPCVATVDGSCMFCVLLTALRQRDRMEWVSTRWR</sequence>
<reference evidence="1" key="2">
    <citation type="journal article" date="2022" name="New Phytol.">
        <title>Evolutionary transition to the ectomycorrhizal habit in the genomes of a hyperdiverse lineage of mushroom-forming fungi.</title>
        <authorList>
            <person name="Looney B."/>
            <person name="Miyauchi S."/>
            <person name="Morin E."/>
            <person name="Drula E."/>
            <person name="Courty P.E."/>
            <person name="Kohler A."/>
            <person name="Kuo A."/>
            <person name="LaButti K."/>
            <person name="Pangilinan J."/>
            <person name="Lipzen A."/>
            <person name="Riley R."/>
            <person name="Andreopoulos W."/>
            <person name="He G."/>
            <person name="Johnson J."/>
            <person name="Nolan M."/>
            <person name="Tritt A."/>
            <person name="Barry K.W."/>
            <person name="Grigoriev I.V."/>
            <person name="Nagy L.G."/>
            <person name="Hibbett D."/>
            <person name="Henrissat B."/>
            <person name="Matheny P.B."/>
            <person name="Labbe J."/>
            <person name="Martin F.M."/>
        </authorList>
    </citation>
    <scope>NUCLEOTIDE SEQUENCE</scope>
    <source>
        <strain evidence="1">FP105234-sp</strain>
    </source>
</reference>
<keyword evidence="2" id="KW-1185">Reference proteome</keyword>
<comment type="caution">
    <text evidence="1">The sequence shown here is derived from an EMBL/GenBank/DDBJ whole genome shotgun (WGS) entry which is preliminary data.</text>
</comment>
<dbReference type="Proteomes" id="UP000814033">
    <property type="component" value="Unassembled WGS sequence"/>
</dbReference>
<organism evidence="1 2">
    <name type="scientific">Auriscalpium vulgare</name>
    <dbReference type="NCBI Taxonomy" id="40419"/>
    <lineage>
        <taxon>Eukaryota</taxon>
        <taxon>Fungi</taxon>
        <taxon>Dikarya</taxon>
        <taxon>Basidiomycota</taxon>
        <taxon>Agaricomycotina</taxon>
        <taxon>Agaricomycetes</taxon>
        <taxon>Russulales</taxon>
        <taxon>Auriscalpiaceae</taxon>
        <taxon>Auriscalpium</taxon>
    </lineage>
</organism>
<protein>
    <submittedName>
        <fullName evidence="1">Uncharacterized protein</fullName>
    </submittedName>
</protein>
<accession>A0ACB8S236</accession>
<name>A0ACB8S236_9AGAM</name>
<evidence type="ECO:0000313" key="2">
    <source>
        <dbReference type="Proteomes" id="UP000814033"/>
    </source>
</evidence>
<gene>
    <name evidence="1" type="ORF">FA95DRAFT_1555672</name>
</gene>
<evidence type="ECO:0000313" key="1">
    <source>
        <dbReference type="EMBL" id="KAI0050354.1"/>
    </source>
</evidence>
<proteinExistence type="predicted"/>